<name>A0A2A4TAC9_9DELT</name>
<protein>
    <recommendedName>
        <fullName evidence="4">Lipoprotein</fullName>
    </recommendedName>
</protein>
<gene>
    <name evidence="2" type="ORF">COB67_02225</name>
</gene>
<evidence type="ECO:0000313" key="3">
    <source>
        <dbReference type="Proteomes" id="UP000218113"/>
    </source>
</evidence>
<comment type="caution">
    <text evidence="2">The sequence shown here is derived from an EMBL/GenBank/DDBJ whole genome shotgun (WGS) entry which is preliminary data.</text>
</comment>
<accession>A0A2A4TAC9</accession>
<sequence>MKILILSRLLLILLVLVGVQSCKDSDASHQEAKLESCRLLVDEKQWDAAIAACEGVKNDEGWHLTAQSYMGRSGLSLFSLMADLTGDSVTPANLLFNYVPTTPAEAADYKQALDHIMLDVTEKTQIMYLEVMLVSSMLIFKELKDLLTLNVVNGSFTTCAGDPADITNCSFAPTLVAGVPPELSFVGLGTNFYDGLCGNSSSDVSTVGYQDSNPIEFKTVTINKCTIQNDSVLYYNKLANDNYKGSGISGLSILNFYNSMDSGTNFSITLSGLSVSFCNADGILPPNATPDMQLNDCEVLGYLLNPGF</sequence>
<reference evidence="3" key="1">
    <citation type="submission" date="2017-08" db="EMBL/GenBank/DDBJ databases">
        <title>A dynamic microbial community with high functional redundancy inhabits the cold, oxic subseafloor aquifer.</title>
        <authorList>
            <person name="Tully B.J."/>
            <person name="Wheat C.G."/>
            <person name="Glazer B.T."/>
            <person name="Huber J.A."/>
        </authorList>
    </citation>
    <scope>NUCLEOTIDE SEQUENCE [LARGE SCALE GENOMIC DNA]</scope>
</reference>
<organism evidence="2 3">
    <name type="scientific">SAR324 cluster bacterium</name>
    <dbReference type="NCBI Taxonomy" id="2024889"/>
    <lineage>
        <taxon>Bacteria</taxon>
        <taxon>Deltaproteobacteria</taxon>
        <taxon>SAR324 cluster</taxon>
    </lineage>
</organism>
<evidence type="ECO:0008006" key="4">
    <source>
        <dbReference type="Google" id="ProtNLM"/>
    </source>
</evidence>
<keyword evidence="1" id="KW-0732">Signal</keyword>
<dbReference type="PROSITE" id="PS51257">
    <property type="entry name" value="PROKAR_LIPOPROTEIN"/>
    <property type="match status" value="1"/>
</dbReference>
<evidence type="ECO:0000313" key="2">
    <source>
        <dbReference type="EMBL" id="PCI30311.1"/>
    </source>
</evidence>
<feature type="chain" id="PRO_5012133246" description="Lipoprotein" evidence="1">
    <location>
        <begin position="22"/>
        <end position="308"/>
    </location>
</feature>
<dbReference type="Proteomes" id="UP000218113">
    <property type="component" value="Unassembled WGS sequence"/>
</dbReference>
<proteinExistence type="predicted"/>
<evidence type="ECO:0000256" key="1">
    <source>
        <dbReference type="SAM" id="SignalP"/>
    </source>
</evidence>
<feature type="signal peptide" evidence="1">
    <location>
        <begin position="1"/>
        <end position="21"/>
    </location>
</feature>
<dbReference type="AlphaFoldDB" id="A0A2A4TAC9"/>
<dbReference type="EMBL" id="NVSR01000006">
    <property type="protein sequence ID" value="PCI30311.1"/>
    <property type="molecule type" value="Genomic_DNA"/>
</dbReference>